<evidence type="ECO:0000313" key="3">
    <source>
        <dbReference type="Proteomes" id="UP001176941"/>
    </source>
</evidence>
<dbReference type="Proteomes" id="UP001176941">
    <property type="component" value="Chromosome 32"/>
</dbReference>
<gene>
    <name evidence="2" type="ORF">MRATA1EN1_LOCUS20991</name>
</gene>
<feature type="region of interest" description="Disordered" evidence="1">
    <location>
        <begin position="124"/>
        <end position="177"/>
    </location>
</feature>
<protein>
    <submittedName>
        <fullName evidence="2">Uncharacterized protein</fullName>
    </submittedName>
</protein>
<name>A0ABN8ZE58_RANTA</name>
<feature type="compositionally biased region" description="Low complexity" evidence="1">
    <location>
        <begin position="163"/>
        <end position="177"/>
    </location>
</feature>
<evidence type="ECO:0000313" key="2">
    <source>
        <dbReference type="EMBL" id="CAI9172029.1"/>
    </source>
</evidence>
<feature type="compositionally biased region" description="Basic and acidic residues" evidence="1">
    <location>
        <begin position="124"/>
        <end position="143"/>
    </location>
</feature>
<dbReference type="EMBL" id="OX459968">
    <property type="protein sequence ID" value="CAI9172029.1"/>
    <property type="molecule type" value="Genomic_DNA"/>
</dbReference>
<sequence>MTILRSSGPVPVASPATVLLPQAAPPRCPLQHNDAAARTALRLPAGTHSHWSAPRRPGDAPPGDALPTPPPGPQRAWDVAFLVARRRLGVTQEGLTWRRVFCSPNASRDSEPELTLQDQLRELQQRREEEERRRQRRGEERRLQKLRAGQQALPDRVPTLLSAGAPPARPAPSGEPGTVPGVVSAALRRPEPALVLYKVDLLDLPDALLPHLPALVGPKLLMVLGSMVALMPQDTPDYQQRLQERLWDDYRRRAPAAPRLPKATTSQRGPAMGRGGQCESSVQDPQGAQRRAGASAPRSPRSSAPGATAATSTWLAPPTLSPLFSIRFWSPITASSRALKLSTGPPPPLGLVSLAAPISFVFRKVENQSAWFTVVASNFLPVSLDKVDTIYQKHMGHVKVPMGEERMAGFPPLVA</sequence>
<dbReference type="PANTHER" id="PTHR46406:SF1">
    <property type="entry name" value="NITRIC OXIDE-ASSOCIATED PROTEIN 1"/>
    <property type="match status" value="1"/>
</dbReference>
<organism evidence="2 3">
    <name type="scientific">Rangifer tarandus platyrhynchus</name>
    <name type="common">Svalbard reindeer</name>
    <dbReference type="NCBI Taxonomy" id="3082113"/>
    <lineage>
        <taxon>Eukaryota</taxon>
        <taxon>Metazoa</taxon>
        <taxon>Chordata</taxon>
        <taxon>Craniata</taxon>
        <taxon>Vertebrata</taxon>
        <taxon>Euteleostomi</taxon>
        <taxon>Mammalia</taxon>
        <taxon>Eutheria</taxon>
        <taxon>Laurasiatheria</taxon>
        <taxon>Artiodactyla</taxon>
        <taxon>Ruminantia</taxon>
        <taxon>Pecora</taxon>
        <taxon>Cervidae</taxon>
        <taxon>Odocoileinae</taxon>
        <taxon>Rangifer</taxon>
    </lineage>
</organism>
<dbReference type="InterPro" id="IPR052807">
    <property type="entry name" value="Mito_transl_resp_regulator"/>
</dbReference>
<feature type="compositionally biased region" description="Low complexity" evidence="1">
    <location>
        <begin position="285"/>
        <end position="313"/>
    </location>
</feature>
<keyword evidence="3" id="KW-1185">Reference proteome</keyword>
<accession>A0ABN8ZE58</accession>
<evidence type="ECO:0000256" key="1">
    <source>
        <dbReference type="SAM" id="MobiDB-lite"/>
    </source>
</evidence>
<feature type="region of interest" description="Disordered" evidence="1">
    <location>
        <begin position="253"/>
        <end position="313"/>
    </location>
</feature>
<dbReference type="PANTHER" id="PTHR46406">
    <property type="entry name" value="NITRIC OXIDE-ASSOCIATED PROTEIN 1"/>
    <property type="match status" value="1"/>
</dbReference>
<feature type="region of interest" description="Disordered" evidence="1">
    <location>
        <begin position="47"/>
        <end position="73"/>
    </location>
</feature>
<proteinExistence type="predicted"/>
<reference evidence="2" key="1">
    <citation type="submission" date="2023-04" db="EMBL/GenBank/DDBJ databases">
        <authorList>
            <consortium name="ELIXIR-Norway"/>
        </authorList>
    </citation>
    <scope>NUCLEOTIDE SEQUENCE [LARGE SCALE GENOMIC DNA]</scope>
</reference>